<evidence type="ECO:0000256" key="2">
    <source>
        <dbReference type="ARBA" id="ARBA00022704"/>
    </source>
</evidence>
<dbReference type="PANTHER" id="PTHR47364:SF2">
    <property type="entry name" value="CYSTEINE PROTEINASE INHIBITOR 5"/>
    <property type="match status" value="1"/>
</dbReference>
<dbReference type="SMART" id="SM00043">
    <property type="entry name" value="CY"/>
    <property type="match status" value="1"/>
</dbReference>
<keyword evidence="1" id="KW-0646">Protease inhibitor</keyword>
<evidence type="ECO:0000259" key="4">
    <source>
        <dbReference type="SMART" id="SM00043"/>
    </source>
</evidence>
<dbReference type="GO" id="GO:0004869">
    <property type="term" value="F:cysteine-type endopeptidase inhibitor activity"/>
    <property type="evidence" value="ECO:0007669"/>
    <property type="project" value="UniProtKB-KW"/>
</dbReference>
<evidence type="ECO:0000256" key="1">
    <source>
        <dbReference type="ARBA" id="ARBA00022690"/>
    </source>
</evidence>
<dbReference type="InterPro" id="IPR000010">
    <property type="entry name" value="Cystatin_dom"/>
</dbReference>
<keyword evidence="6" id="KW-1185">Reference proteome</keyword>
<evidence type="ECO:0000313" key="5">
    <source>
        <dbReference type="EMBL" id="KAL3617043.1"/>
    </source>
</evidence>
<proteinExistence type="predicted"/>
<gene>
    <name evidence="5" type="ORF">CASFOL_039437</name>
</gene>
<feature type="chain" id="PRO_5044892880" description="Cystatin domain-containing protein" evidence="3">
    <location>
        <begin position="21"/>
        <end position="130"/>
    </location>
</feature>
<protein>
    <recommendedName>
        <fullName evidence="4">Cystatin domain-containing protein</fullName>
    </recommendedName>
</protein>
<reference evidence="6" key="1">
    <citation type="journal article" date="2024" name="IScience">
        <title>Strigolactones Initiate the Formation of Haustorium-like Structures in Castilleja.</title>
        <authorList>
            <person name="Buerger M."/>
            <person name="Peterson D."/>
            <person name="Chory J."/>
        </authorList>
    </citation>
    <scope>NUCLEOTIDE SEQUENCE [LARGE SCALE GENOMIC DNA]</scope>
</reference>
<feature type="domain" description="Cystatin" evidence="4">
    <location>
        <begin position="25"/>
        <end position="111"/>
    </location>
</feature>
<dbReference type="Gene3D" id="3.10.450.10">
    <property type="match status" value="1"/>
</dbReference>
<sequence>MSRFVFVFLSILVFLTPNEASRPRGLVGNYRPIDNLNDPTVLEAAKFAVAEHNKKENTYLSLVNIVNGESQEVAGSIYRLDIFTNDAKIYRAAVWSRPWLKFLQLRSFEEIDGRIGYITAAPTPAPAPSP</sequence>
<keyword evidence="3" id="KW-0732">Signal</keyword>
<feature type="signal peptide" evidence="3">
    <location>
        <begin position="1"/>
        <end position="20"/>
    </location>
</feature>
<dbReference type="CDD" id="cd00042">
    <property type="entry name" value="CY"/>
    <property type="match status" value="1"/>
</dbReference>
<keyword evidence="2" id="KW-0789">Thiol protease inhibitor</keyword>
<dbReference type="EMBL" id="JAVIJP010000087">
    <property type="protein sequence ID" value="KAL3617043.1"/>
    <property type="molecule type" value="Genomic_DNA"/>
</dbReference>
<name>A0ABD3BIL1_9LAMI</name>
<dbReference type="SUPFAM" id="SSF54403">
    <property type="entry name" value="Cystatin/monellin"/>
    <property type="match status" value="1"/>
</dbReference>
<dbReference type="Pfam" id="PF16845">
    <property type="entry name" value="SQAPI"/>
    <property type="match status" value="1"/>
</dbReference>
<dbReference type="InterPro" id="IPR046350">
    <property type="entry name" value="Cystatin_sf"/>
</dbReference>
<dbReference type="AlphaFoldDB" id="A0ABD3BIL1"/>
<accession>A0ABD3BIL1</accession>
<dbReference type="PANTHER" id="PTHR47364">
    <property type="entry name" value="CYSTEINE PROTEINASE INHIBITOR 5"/>
    <property type="match status" value="1"/>
</dbReference>
<evidence type="ECO:0000313" key="6">
    <source>
        <dbReference type="Proteomes" id="UP001632038"/>
    </source>
</evidence>
<comment type="caution">
    <text evidence="5">The sequence shown here is derived from an EMBL/GenBank/DDBJ whole genome shotgun (WGS) entry which is preliminary data.</text>
</comment>
<evidence type="ECO:0000256" key="3">
    <source>
        <dbReference type="SAM" id="SignalP"/>
    </source>
</evidence>
<dbReference type="Proteomes" id="UP001632038">
    <property type="component" value="Unassembled WGS sequence"/>
</dbReference>
<organism evidence="5 6">
    <name type="scientific">Castilleja foliolosa</name>
    <dbReference type="NCBI Taxonomy" id="1961234"/>
    <lineage>
        <taxon>Eukaryota</taxon>
        <taxon>Viridiplantae</taxon>
        <taxon>Streptophyta</taxon>
        <taxon>Embryophyta</taxon>
        <taxon>Tracheophyta</taxon>
        <taxon>Spermatophyta</taxon>
        <taxon>Magnoliopsida</taxon>
        <taxon>eudicotyledons</taxon>
        <taxon>Gunneridae</taxon>
        <taxon>Pentapetalae</taxon>
        <taxon>asterids</taxon>
        <taxon>lamiids</taxon>
        <taxon>Lamiales</taxon>
        <taxon>Orobanchaceae</taxon>
        <taxon>Pedicularideae</taxon>
        <taxon>Castillejinae</taxon>
        <taxon>Castilleja</taxon>
    </lineage>
</organism>